<gene>
    <name evidence="2" type="ORF">AVEN_110193_1</name>
</gene>
<protein>
    <submittedName>
        <fullName evidence="2">Uncharacterized protein</fullName>
    </submittedName>
</protein>
<accession>A0A4Y2UBE4</accession>
<proteinExistence type="predicted"/>
<evidence type="ECO:0000313" key="2">
    <source>
        <dbReference type="EMBL" id="GBO10339.1"/>
    </source>
</evidence>
<dbReference type="Proteomes" id="UP000499080">
    <property type="component" value="Unassembled WGS sequence"/>
</dbReference>
<dbReference type="EMBL" id="BGPR01035483">
    <property type="protein sequence ID" value="GBO10339.1"/>
    <property type="molecule type" value="Genomic_DNA"/>
</dbReference>
<reference evidence="2 3" key="1">
    <citation type="journal article" date="2019" name="Sci. Rep.">
        <title>Orb-weaving spider Araneus ventricosus genome elucidates the spidroin gene catalogue.</title>
        <authorList>
            <person name="Kono N."/>
            <person name="Nakamura H."/>
            <person name="Ohtoshi R."/>
            <person name="Moran D.A.P."/>
            <person name="Shinohara A."/>
            <person name="Yoshida Y."/>
            <person name="Fujiwara M."/>
            <person name="Mori M."/>
            <person name="Tomita M."/>
            <person name="Arakawa K."/>
        </authorList>
    </citation>
    <scope>NUCLEOTIDE SEQUENCE [LARGE SCALE GENOMIC DNA]</scope>
</reference>
<keyword evidence="3" id="KW-1185">Reference proteome</keyword>
<feature type="region of interest" description="Disordered" evidence="1">
    <location>
        <begin position="46"/>
        <end position="74"/>
    </location>
</feature>
<comment type="caution">
    <text evidence="2">The sequence shown here is derived from an EMBL/GenBank/DDBJ whole genome shotgun (WGS) entry which is preliminary data.</text>
</comment>
<sequence>MTRTTPELASPLQTCTPHQRQHVWPLRMVWRAAGLIHGGSSVESGFETGALRPQGRDPTIRPPPSLLCRRNGLH</sequence>
<name>A0A4Y2UBE4_ARAVE</name>
<evidence type="ECO:0000313" key="3">
    <source>
        <dbReference type="Proteomes" id="UP000499080"/>
    </source>
</evidence>
<dbReference type="AlphaFoldDB" id="A0A4Y2UBE4"/>
<evidence type="ECO:0000256" key="1">
    <source>
        <dbReference type="SAM" id="MobiDB-lite"/>
    </source>
</evidence>
<organism evidence="2 3">
    <name type="scientific">Araneus ventricosus</name>
    <name type="common">Orbweaver spider</name>
    <name type="synonym">Epeira ventricosa</name>
    <dbReference type="NCBI Taxonomy" id="182803"/>
    <lineage>
        <taxon>Eukaryota</taxon>
        <taxon>Metazoa</taxon>
        <taxon>Ecdysozoa</taxon>
        <taxon>Arthropoda</taxon>
        <taxon>Chelicerata</taxon>
        <taxon>Arachnida</taxon>
        <taxon>Araneae</taxon>
        <taxon>Araneomorphae</taxon>
        <taxon>Entelegynae</taxon>
        <taxon>Araneoidea</taxon>
        <taxon>Araneidae</taxon>
        <taxon>Araneus</taxon>
    </lineage>
</organism>